<dbReference type="InterPro" id="IPR018060">
    <property type="entry name" value="HTH_AraC"/>
</dbReference>
<gene>
    <name evidence="10" type="ORF">MU1_19230</name>
</gene>
<dbReference type="PANTHER" id="PTHR30532">
    <property type="entry name" value="IRON III DICITRATE-BINDING PERIPLASMIC PROTEIN"/>
    <property type="match status" value="1"/>
</dbReference>
<evidence type="ECO:0008006" key="12">
    <source>
        <dbReference type="Google" id="ProtNLM"/>
    </source>
</evidence>
<dbReference type="InterPro" id="IPR009057">
    <property type="entry name" value="Homeodomain-like_sf"/>
</dbReference>
<reference evidence="10 11" key="1">
    <citation type="submission" date="2023-03" db="EMBL/GenBank/DDBJ databases">
        <title>Draft genome sequence of the bacteria which degrade cell wall of Tricholomamatutake.</title>
        <authorList>
            <person name="Konishi Y."/>
            <person name="Fukuta Y."/>
            <person name="Shirasaka N."/>
        </authorList>
    </citation>
    <scope>NUCLEOTIDE SEQUENCE [LARGE SCALE GENOMIC DNA]</scope>
    <source>
        <strain evidence="11">mu1</strain>
    </source>
</reference>
<dbReference type="Pfam" id="PF12833">
    <property type="entry name" value="HTH_18"/>
    <property type="match status" value="1"/>
</dbReference>
<evidence type="ECO:0000256" key="4">
    <source>
        <dbReference type="ARBA" id="ARBA00022729"/>
    </source>
</evidence>
<organism evidence="10 11">
    <name type="scientific">Paenibacillus glycanilyticus</name>
    <dbReference type="NCBI Taxonomy" id="126569"/>
    <lineage>
        <taxon>Bacteria</taxon>
        <taxon>Bacillati</taxon>
        <taxon>Bacillota</taxon>
        <taxon>Bacilli</taxon>
        <taxon>Bacillales</taxon>
        <taxon>Paenibacillaceae</taxon>
        <taxon>Paenibacillus</taxon>
    </lineage>
</organism>
<dbReference type="Pfam" id="PF01497">
    <property type="entry name" value="Peripla_BP_2"/>
    <property type="match status" value="1"/>
</dbReference>
<evidence type="ECO:0000313" key="11">
    <source>
        <dbReference type="Proteomes" id="UP001157114"/>
    </source>
</evidence>
<dbReference type="PROSITE" id="PS01124">
    <property type="entry name" value="HTH_ARAC_FAMILY_2"/>
    <property type="match status" value="1"/>
</dbReference>
<feature type="domain" description="HTH araC/xylS-type" evidence="8">
    <location>
        <begin position="181"/>
        <end position="279"/>
    </location>
</feature>
<evidence type="ECO:0000256" key="7">
    <source>
        <dbReference type="ARBA" id="ARBA00023163"/>
    </source>
</evidence>
<name>A0ABQ6GE92_9BACL</name>
<dbReference type="RefSeq" id="WP_284238333.1">
    <property type="nucleotide sequence ID" value="NZ_BSSQ01000008.1"/>
</dbReference>
<keyword evidence="11" id="KW-1185">Reference proteome</keyword>
<evidence type="ECO:0000259" key="9">
    <source>
        <dbReference type="PROSITE" id="PS50983"/>
    </source>
</evidence>
<evidence type="ECO:0000256" key="3">
    <source>
        <dbReference type="ARBA" id="ARBA00022448"/>
    </source>
</evidence>
<proteinExistence type="inferred from homology"/>
<keyword evidence="5" id="KW-0805">Transcription regulation</keyword>
<accession>A0ABQ6GE92</accession>
<protein>
    <recommendedName>
        <fullName evidence="12">AraC family transcriptional regulator</fullName>
    </recommendedName>
</protein>
<evidence type="ECO:0000259" key="8">
    <source>
        <dbReference type="PROSITE" id="PS01124"/>
    </source>
</evidence>
<dbReference type="Proteomes" id="UP001157114">
    <property type="component" value="Unassembled WGS sequence"/>
</dbReference>
<keyword evidence="6" id="KW-0238">DNA-binding</keyword>
<dbReference type="InterPro" id="IPR051313">
    <property type="entry name" value="Bact_iron-sidero_bind"/>
</dbReference>
<comment type="similarity">
    <text evidence="2">Belongs to the bacterial solute-binding protein 8 family.</text>
</comment>
<sequence length="565" mass="64713">MDHSRAEWETLDSLLYHMLEARRWLIQEGEVTEEQSVSSYTLLLVTAGDCSVYASDVLIPALEQSCYMIPPGQRWYISNYSGSQVEIYSMSFKIWNVETEKALCIPLQPIHYNWRLFPYTRAVKLAEQLTNNSGNEESDSVHGMGAGNKMHRRRMLFMELMGMLLQHNADSAASGSLPSAERSVSFMEEHYMHPLSIKQLAEQSGAQPGQYASMVKQLTGFAPLEYLNQIRIKQAKKLLLTTGDPLREIARKVGFEDEYYFSRRFRQHTGLAPRQYAESMSGSKLVTDDAGHEVRIPIRPRRIVYFGEVLGDLLALGVRPVGSNLYELDSSWLAEEENGLAEIEDIGIPFRLGKARMLEPDLIIISNMDERIYGDISAIAPTLVYNSYDSLIQRLHRLGKWLDKEKEVVRYIATYKQRLEHASLIWKQQISTNRRVSVFICHRGHKWFVMGKLGLSELLYNVDTMAVTGQIQELIESDEAYLMINPEDIAKYAGDIIFLPMPVNVSSRDTTEQMLHSELWRNIPAVLSGQAFVVEESKWNLSDAISRIRQLEHLQELIENRVLEH</sequence>
<evidence type="ECO:0000256" key="1">
    <source>
        <dbReference type="ARBA" id="ARBA00004196"/>
    </source>
</evidence>
<comment type="caution">
    <text evidence="10">The sequence shown here is derived from an EMBL/GenBank/DDBJ whole genome shotgun (WGS) entry which is preliminary data.</text>
</comment>
<dbReference type="Gene3D" id="1.10.10.60">
    <property type="entry name" value="Homeodomain-like"/>
    <property type="match status" value="2"/>
</dbReference>
<feature type="domain" description="Fe/B12 periplasmic-binding" evidence="9">
    <location>
        <begin position="301"/>
        <end position="562"/>
    </location>
</feature>
<dbReference type="InterPro" id="IPR020449">
    <property type="entry name" value="Tscrpt_reg_AraC-type_HTH"/>
</dbReference>
<dbReference type="SUPFAM" id="SSF46689">
    <property type="entry name" value="Homeodomain-like"/>
    <property type="match status" value="1"/>
</dbReference>
<evidence type="ECO:0000256" key="5">
    <source>
        <dbReference type="ARBA" id="ARBA00023015"/>
    </source>
</evidence>
<comment type="subcellular location">
    <subcellularLocation>
        <location evidence="1">Cell envelope</location>
    </subcellularLocation>
</comment>
<evidence type="ECO:0000256" key="6">
    <source>
        <dbReference type="ARBA" id="ARBA00023125"/>
    </source>
</evidence>
<dbReference type="PANTHER" id="PTHR30532:SF26">
    <property type="entry name" value="IRON(3+)-HYDROXAMATE-BINDING PROTEIN FHUD"/>
    <property type="match status" value="1"/>
</dbReference>
<dbReference type="InterPro" id="IPR002491">
    <property type="entry name" value="ABC_transptr_periplasmic_BD"/>
</dbReference>
<dbReference type="PROSITE" id="PS50983">
    <property type="entry name" value="FE_B12_PBP"/>
    <property type="match status" value="1"/>
</dbReference>
<dbReference type="Gene3D" id="3.40.50.1980">
    <property type="entry name" value="Nitrogenase molybdenum iron protein domain"/>
    <property type="match status" value="2"/>
</dbReference>
<dbReference type="PROSITE" id="PS00041">
    <property type="entry name" value="HTH_ARAC_FAMILY_1"/>
    <property type="match status" value="1"/>
</dbReference>
<keyword evidence="3" id="KW-0813">Transport</keyword>
<evidence type="ECO:0000313" key="10">
    <source>
        <dbReference type="EMBL" id="GLX67578.1"/>
    </source>
</evidence>
<dbReference type="SMART" id="SM00342">
    <property type="entry name" value="HTH_ARAC"/>
    <property type="match status" value="1"/>
</dbReference>
<dbReference type="InterPro" id="IPR018062">
    <property type="entry name" value="HTH_AraC-typ_CS"/>
</dbReference>
<dbReference type="PRINTS" id="PR00032">
    <property type="entry name" value="HTHARAC"/>
</dbReference>
<evidence type="ECO:0000256" key="2">
    <source>
        <dbReference type="ARBA" id="ARBA00008814"/>
    </source>
</evidence>
<keyword evidence="4" id="KW-0732">Signal</keyword>
<dbReference type="EMBL" id="BSSQ01000008">
    <property type="protein sequence ID" value="GLX67578.1"/>
    <property type="molecule type" value="Genomic_DNA"/>
</dbReference>
<keyword evidence="7" id="KW-0804">Transcription</keyword>
<dbReference type="SUPFAM" id="SSF53807">
    <property type="entry name" value="Helical backbone' metal receptor"/>
    <property type="match status" value="1"/>
</dbReference>